<dbReference type="HOGENOM" id="CLU_045192_1_2_5"/>
<keyword evidence="6 9" id="KW-0479">Metal-binding</keyword>
<dbReference type="InterPro" id="IPR036523">
    <property type="entry name" value="SurE-like_sf"/>
</dbReference>
<dbReference type="GO" id="GO:0000166">
    <property type="term" value="F:nucleotide binding"/>
    <property type="evidence" value="ECO:0007669"/>
    <property type="project" value="UniProtKB-KW"/>
</dbReference>
<dbReference type="Gene3D" id="3.40.1210.10">
    <property type="entry name" value="Survival protein SurE-like phosphatase/nucleotidase"/>
    <property type="match status" value="1"/>
</dbReference>
<keyword evidence="7 9" id="KW-0547">Nucleotide-binding</keyword>
<dbReference type="SUPFAM" id="SSF64167">
    <property type="entry name" value="SurE-like"/>
    <property type="match status" value="1"/>
</dbReference>
<evidence type="ECO:0000256" key="3">
    <source>
        <dbReference type="ARBA" id="ARBA00004496"/>
    </source>
</evidence>
<evidence type="ECO:0000256" key="9">
    <source>
        <dbReference type="HAMAP-Rule" id="MF_00060"/>
    </source>
</evidence>
<keyword evidence="8 9" id="KW-0378">Hydrolase</keyword>
<comment type="similarity">
    <text evidence="4 9">Belongs to the SurE nucleotidase family.</text>
</comment>
<dbReference type="InterPro" id="IPR030048">
    <property type="entry name" value="SurE"/>
</dbReference>
<dbReference type="GO" id="GO:0046872">
    <property type="term" value="F:metal ion binding"/>
    <property type="evidence" value="ECO:0007669"/>
    <property type="project" value="UniProtKB-UniRule"/>
</dbReference>
<dbReference type="HAMAP" id="MF_00060">
    <property type="entry name" value="SurE"/>
    <property type="match status" value="1"/>
</dbReference>
<dbReference type="InterPro" id="IPR002828">
    <property type="entry name" value="SurE-like_Pase/nucleotidase"/>
</dbReference>
<comment type="subcellular location">
    <subcellularLocation>
        <location evidence="3 9">Cytoplasm</location>
    </subcellularLocation>
</comment>
<comment type="cofactor">
    <cofactor evidence="9">
        <name>a divalent metal cation</name>
        <dbReference type="ChEBI" id="CHEBI:60240"/>
    </cofactor>
    <text evidence="9">Binds 1 divalent metal cation per subunit.</text>
</comment>
<keyword evidence="12" id="KW-1185">Reference proteome</keyword>
<feature type="binding site" evidence="9">
    <location>
        <position position="11"/>
    </location>
    <ligand>
        <name>a divalent metal cation</name>
        <dbReference type="ChEBI" id="CHEBI:60240"/>
    </ligand>
</feature>
<dbReference type="PANTHER" id="PTHR30457:SF12">
    <property type="entry name" value="5'_3'-NUCLEOTIDASE SURE"/>
    <property type="match status" value="1"/>
</dbReference>
<evidence type="ECO:0000256" key="1">
    <source>
        <dbReference type="ARBA" id="ARBA00000815"/>
    </source>
</evidence>
<gene>
    <name evidence="9 11" type="primary">surE</name>
    <name evidence="11" type="ORF">HYPDE_29363</name>
</gene>
<dbReference type="EMBL" id="CP005587">
    <property type="protein sequence ID" value="AGK57548.1"/>
    <property type="molecule type" value="Genomic_DNA"/>
</dbReference>
<dbReference type="eggNOG" id="COG0496">
    <property type="taxonomic scope" value="Bacteria"/>
</dbReference>
<dbReference type="GO" id="GO:0005737">
    <property type="term" value="C:cytoplasm"/>
    <property type="evidence" value="ECO:0007669"/>
    <property type="project" value="UniProtKB-SubCell"/>
</dbReference>
<dbReference type="NCBIfam" id="NF001490">
    <property type="entry name" value="PRK00346.1-4"/>
    <property type="match status" value="1"/>
</dbReference>
<protein>
    <recommendedName>
        <fullName evidence="9">5'-nucleotidase SurE</fullName>
        <ecNumber evidence="9">3.1.3.5</ecNumber>
    </recommendedName>
    <alternativeName>
        <fullName evidence="9">Nucleoside 5'-monophosphate phosphohydrolase</fullName>
    </alternativeName>
</protein>
<keyword evidence="5 9" id="KW-0963">Cytoplasm</keyword>
<dbReference type="GO" id="GO:0008254">
    <property type="term" value="F:3'-nucleotidase activity"/>
    <property type="evidence" value="ECO:0007669"/>
    <property type="project" value="TreeGrafter"/>
</dbReference>
<dbReference type="PANTHER" id="PTHR30457">
    <property type="entry name" value="5'-NUCLEOTIDASE SURE"/>
    <property type="match status" value="1"/>
</dbReference>
<dbReference type="GO" id="GO:0004309">
    <property type="term" value="F:exopolyphosphatase activity"/>
    <property type="evidence" value="ECO:0007669"/>
    <property type="project" value="TreeGrafter"/>
</dbReference>
<evidence type="ECO:0000256" key="8">
    <source>
        <dbReference type="ARBA" id="ARBA00022801"/>
    </source>
</evidence>
<feature type="domain" description="Survival protein SurE-like phosphatase/nucleotidase" evidence="10">
    <location>
        <begin position="5"/>
        <end position="190"/>
    </location>
</feature>
<dbReference type="GO" id="GO:0008253">
    <property type="term" value="F:5'-nucleotidase activity"/>
    <property type="evidence" value="ECO:0007669"/>
    <property type="project" value="UniProtKB-UniRule"/>
</dbReference>
<dbReference type="AlphaFoldDB" id="N0B3K2"/>
<evidence type="ECO:0000313" key="11">
    <source>
        <dbReference type="EMBL" id="AGK57548.1"/>
    </source>
</evidence>
<evidence type="ECO:0000256" key="6">
    <source>
        <dbReference type="ARBA" id="ARBA00022723"/>
    </source>
</evidence>
<evidence type="ECO:0000313" key="12">
    <source>
        <dbReference type="Proteomes" id="UP000005952"/>
    </source>
</evidence>
<dbReference type="Proteomes" id="UP000005952">
    <property type="component" value="Chromosome"/>
</dbReference>
<dbReference type="Pfam" id="PF01975">
    <property type="entry name" value="SurE"/>
    <property type="match status" value="1"/>
</dbReference>
<evidence type="ECO:0000256" key="5">
    <source>
        <dbReference type="ARBA" id="ARBA00022490"/>
    </source>
</evidence>
<comment type="cofactor">
    <cofactor evidence="2">
        <name>Mg(2+)</name>
        <dbReference type="ChEBI" id="CHEBI:18420"/>
    </cofactor>
</comment>
<dbReference type="STRING" id="670307.HYPDE_29363"/>
<feature type="binding site" evidence="9">
    <location>
        <position position="42"/>
    </location>
    <ligand>
        <name>a divalent metal cation</name>
        <dbReference type="ChEBI" id="CHEBI:60240"/>
    </ligand>
</feature>
<name>N0B3K2_9HYPH</name>
<dbReference type="FunFam" id="3.40.1210.10:FF:000001">
    <property type="entry name" value="5'/3'-nucleotidase SurE"/>
    <property type="match status" value="1"/>
</dbReference>
<evidence type="ECO:0000256" key="2">
    <source>
        <dbReference type="ARBA" id="ARBA00001946"/>
    </source>
</evidence>
<dbReference type="EC" id="3.1.3.5" evidence="9"/>
<comment type="function">
    <text evidence="9">Nucleotidase that shows phosphatase activity on nucleoside 5'-monophosphates.</text>
</comment>
<feature type="binding site" evidence="9">
    <location>
        <position position="95"/>
    </location>
    <ligand>
        <name>a divalent metal cation</name>
        <dbReference type="ChEBI" id="CHEBI:60240"/>
    </ligand>
</feature>
<reference evidence="11 12" key="1">
    <citation type="journal article" date="2013" name="Genome Announc.">
        <title>Genome sequences for three denitrifying bacterial strains isolated from a uranium- and nitrate-contaminated subsurface environment.</title>
        <authorList>
            <person name="Venkatramanan R."/>
            <person name="Prakash O."/>
            <person name="Woyke T."/>
            <person name="Chain P."/>
            <person name="Goodwin L.A."/>
            <person name="Watson D."/>
            <person name="Brooks S."/>
            <person name="Kostka J.E."/>
            <person name="Green S.J."/>
        </authorList>
    </citation>
    <scope>NUCLEOTIDE SEQUENCE [LARGE SCALE GENOMIC DNA]</scope>
    <source>
        <strain evidence="11 12">1NES1</strain>
    </source>
</reference>
<dbReference type="NCBIfam" id="TIGR00087">
    <property type="entry name" value="surE"/>
    <property type="match status" value="1"/>
</dbReference>
<dbReference type="KEGG" id="hdt:HYPDE_29363"/>
<evidence type="ECO:0000259" key="10">
    <source>
        <dbReference type="Pfam" id="PF01975"/>
    </source>
</evidence>
<accession>N0B3K2</accession>
<feature type="binding site" evidence="9">
    <location>
        <position position="10"/>
    </location>
    <ligand>
        <name>a divalent metal cation</name>
        <dbReference type="ChEBI" id="CHEBI:60240"/>
    </ligand>
</feature>
<organism evidence="11 12">
    <name type="scientific">Hyphomicrobium denitrificans 1NES1</name>
    <dbReference type="NCBI Taxonomy" id="670307"/>
    <lineage>
        <taxon>Bacteria</taxon>
        <taxon>Pseudomonadati</taxon>
        <taxon>Pseudomonadota</taxon>
        <taxon>Alphaproteobacteria</taxon>
        <taxon>Hyphomicrobiales</taxon>
        <taxon>Hyphomicrobiaceae</taxon>
        <taxon>Hyphomicrobium</taxon>
    </lineage>
</organism>
<proteinExistence type="inferred from homology"/>
<evidence type="ECO:0000256" key="7">
    <source>
        <dbReference type="ARBA" id="ARBA00022741"/>
    </source>
</evidence>
<sequence>MSMRILITNDDGINAKGLEVLKAIALGISPDVWTIAPETNQSGTAHSMTLHTPLRLRTLDERTHAVTGTPTDCIIMAVRHILKHQPPQLILSGVNHGSNLAEDVTYSGTVAAAMEGALLGIHSIALSLMMGFEDGERRAIWDTPLAHAPQVIKRLLAETWNPHTLMNVNFPDTAPENVAGVAVTSQGVRDQALLNIDSRADPWGTPYFWFGFERRKSTLVAGTDLAAIAENKISITPLSVDLTDQRAAEMLASRLE</sequence>
<evidence type="ECO:0000256" key="4">
    <source>
        <dbReference type="ARBA" id="ARBA00011062"/>
    </source>
</evidence>
<comment type="catalytic activity">
    <reaction evidence="1 9">
        <text>a ribonucleoside 5'-phosphate + H2O = a ribonucleoside + phosphate</text>
        <dbReference type="Rhea" id="RHEA:12484"/>
        <dbReference type="ChEBI" id="CHEBI:15377"/>
        <dbReference type="ChEBI" id="CHEBI:18254"/>
        <dbReference type="ChEBI" id="CHEBI:43474"/>
        <dbReference type="ChEBI" id="CHEBI:58043"/>
        <dbReference type="EC" id="3.1.3.5"/>
    </reaction>
</comment>